<comment type="caution">
    <text evidence="3">The sequence shown here is derived from an EMBL/GenBank/DDBJ whole genome shotgun (WGS) entry which is preliminary data.</text>
</comment>
<dbReference type="SUPFAM" id="SSF51905">
    <property type="entry name" value="FAD/NAD(P)-binding domain"/>
    <property type="match status" value="1"/>
</dbReference>
<dbReference type="InterPro" id="IPR036188">
    <property type="entry name" value="FAD/NAD-bd_sf"/>
</dbReference>
<gene>
    <name evidence="3" type="ORF">WJX84_007109</name>
</gene>
<feature type="compositionally biased region" description="Basic and acidic residues" evidence="1">
    <location>
        <begin position="362"/>
        <end position="373"/>
    </location>
</feature>
<keyword evidence="4" id="KW-1185">Reference proteome</keyword>
<dbReference type="PANTHER" id="PTHR38663">
    <property type="match status" value="1"/>
</dbReference>
<dbReference type="SUPFAM" id="SSF49764">
    <property type="entry name" value="HSP20-like chaperones"/>
    <property type="match status" value="1"/>
</dbReference>
<proteinExistence type="predicted"/>
<feature type="domain" description="CS" evidence="2">
    <location>
        <begin position="418"/>
        <end position="493"/>
    </location>
</feature>
<dbReference type="Gene3D" id="2.60.40.790">
    <property type="match status" value="1"/>
</dbReference>
<sequence length="504" mass="55319">MESYSLTVLGSGLSCLHLLARLPPRLLEETLLIPSDSDQLSGWSAHLRRAGARLLRLPINQSPHKDPGALSAWANHEDQLQDMDVSHNDSLPLPSIQLLETFCHQQIMNKLPARITRSDMLCAASLDEDDEGTGYVLTLSDQREIKTKAVVYTETPAVPVVPTWARSLWHSGGQQQEGCPCIQHSSQLDVRDGRTSGQRVAVVGGGMTAASLALAATAAGAAHVHLISRRQLQEQEQEVDPGWSKASDHQDEQDGSGDELPVDCIWLATGSSPDAMACPFLTSVQQQWPTRLLGGYPCLQDASLAWPGIPLLFIGRMTLLSQGPAAALMPGMRKAADIVMASLLQHLTGSRGPGRLNGGTTADDHDPSVSRPDDADITLDGCGLMPEQLISKVHVRTNPHIIDVSDLPASMERLEIQKYNFADDEFEVMVLFDLPEPVSKDQVRVRFETSSVEMWATGRQAYRLYIPRLYGTIVPSKCNLRIRHCKIALQLRKTSDAEWRFLRG</sequence>
<evidence type="ECO:0000259" key="2">
    <source>
        <dbReference type="Pfam" id="PF04969"/>
    </source>
</evidence>
<evidence type="ECO:0000313" key="3">
    <source>
        <dbReference type="EMBL" id="KAK9863312.1"/>
    </source>
</evidence>
<name>A0AAW1T3S7_9CHLO</name>
<dbReference type="InterPro" id="IPR007052">
    <property type="entry name" value="CS_dom"/>
</dbReference>
<evidence type="ECO:0000256" key="1">
    <source>
        <dbReference type="SAM" id="MobiDB-lite"/>
    </source>
</evidence>
<dbReference type="Pfam" id="PF04969">
    <property type="entry name" value="CS"/>
    <property type="match status" value="1"/>
</dbReference>
<dbReference type="AlphaFoldDB" id="A0AAW1T3S7"/>
<dbReference type="PANTHER" id="PTHR38663:SF1">
    <property type="entry name" value="L-ORNITHINE N(5)-MONOOXYGENASE"/>
    <property type="match status" value="1"/>
</dbReference>
<accession>A0AAW1T3S7</accession>
<organism evidence="3 4">
    <name type="scientific">Apatococcus fuscideae</name>
    <dbReference type="NCBI Taxonomy" id="2026836"/>
    <lineage>
        <taxon>Eukaryota</taxon>
        <taxon>Viridiplantae</taxon>
        <taxon>Chlorophyta</taxon>
        <taxon>core chlorophytes</taxon>
        <taxon>Trebouxiophyceae</taxon>
        <taxon>Chlorellales</taxon>
        <taxon>Chlorellaceae</taxon>
        <taxon>Apatococcus</taxon>
    </lineage>
</organism>
<dbReference type="EMBL" id="JALJOV010000489">
    <property type="protein sequence ID" value="KAK9863312.1"/>
    <property type="molecule type" value="Genomic_DNA"/>
</dbReference>
<reference evidence="3 4" key="1">
    <citation type="journal article" date="2024" name="Nat. Commun.">
        <title>Phylogenomics reveals the evolutionary origins of lichenization in chlorophyte algae.</title>
        <authorList>
            <person name="Puginier C."/>
            <person name="Libourel C."/>
            <person name="Otte J."/>
            <person name="Skaloud P."/>
            <person name="Haon M."/>
            <person name="Grisel S."/>
            <person name="Petersen M."/>
            <person name="Berrin J.G."/>
            <person name="Delaux P.M."/>
            <person name="Dal Grande F."/>
            <person name="Keller J."/>
        </authorList>
    </citation>
    <scope>NUCLEOTIDE SEQUENCE [LARGE SCALE GENOMIC DNA]</scope>
    <source>
        <strain evidence="3 4">SAG 2523</strain>
    </source>
</reference>
<dbReference type="SUPFAM" id="SSF51735">
    <property type="entry name" value="NAD(P)-binding Rossmann-fold domains"/>
    <property type="match status" value="1"/>
</dbReference>
<protein>
    <recommendedName>
        <fullName evidence="2">CS domain-containing protein</fullName>
    </recommendedName>
</protein>
<dbReference type="InterPro" id="IPR008978">
    <property type="entry name" value="HSP20-like_chaperone"/>
</dbReference>
<dbReference type="Proteomes" id="UP001485043">
    <property type="component" value="Unassembled WGS sequence"/>
</dbReference>
<evidence type="ECO:0000313" key="4">
    <source>
        <dbReference type="Proteomes" id="UP001485043"/>
    </source>
</evidence>
<dbReference type="InterPro" id="IPR036291">
    <property type="entry name" value="NAD(P)-bd_dom_sf"/>
</dbReference>
<feature type="region of interest" description="Disordered" evidence="1">
    <location>
        <begin position="350"/>
        <end position="373"/>
    </location>
</feature>
<feature type="region of interest" description="Disordered" evidence="1">
    <location>
        <begin position="231"/>
        <end position="259"/>
    </location>
</feature>
<dbReference type="Gene3D" id="3.50.50.60">
    <property type="entry name" value="FAD/NAD(P)-binding domain"/>
    <property type="match status" value="1"/>
</dbReference>